<proteinExistence type="predicted"/>
<name>A0A9P6RGA3_9FUNG</name>
<sequence length="460" mass="53212">MSATRKNPLQIPELLTRISLFVGIEDALTCTQVCQSWTHEFARTIWHTIDFDVQRHFTMLDERVLAKYGHHIRVLYNLSDHLQVLAIDKSGAPGLRRISFDIRAELALQSSCAKIIARSCDRLEYLSLSIQLHLVGHTSQFFFDELLLQSSPLSRLSRLKLHEMAISRSSFSSLLEFCPVLVHLSMWDIVLTGNSDRYFKHQRIKQLGAPIDQIFQSVMCVDDISKDAIAPSLFIHFPNLTIWQTWGASMPLPIPTHVVRRDLTRFCPQMTSFYAQTNTTVAIELIPTAFRNLTEIGVVYTNISPELINVILQHRETLEEIDVIMDLKESYFEDNEVFTVPDHLENHEQAIQALLQLCRRLKKFSLPLHLMTMDQIERNGWSCDNLEVFWTRIKGMETKEQIHRATQLWHDARQQQKYGDLASCVIDVQDESIEARVARHLLKFPKLREVWLGAGIKRVQ</sequence>
<protein>
    <recommendedName>
        <fullName evidence="3">F-box domain-containing protein</fullName>
    </recommendedName>
</protein>
<dbReference type="OrthoDB" id="2437965at2759"/>
<dbReference type="Gene3D" id="3.80.10.10">
    <property type="entry name" value="Ribonuclease Inhibitor"/>
    <property type="match status" value="1"/>
</dbReference>
<accession>A0A9P6RGA3</accession>
<evidence type="ECO:0008006" key="3">
    <source>
        <dbReference type="Google" id="ProtNLM"/>
    </source>
</evidence>
<organism evidence="1 2">
    <name type="scientific">Dissophora globulifera</name>
    <dbReference type="NCBI Taxonomy" id="979702"/>
    <lineage>
        <taxon>Eukaryota</taxon>
        <taxon>Fungi</taxon>
        <taxon>Fungi incertae sedis</taxon>
        <taxon>Mucoromycota</taxon>
        <taxon>Mortierellomycotina</taxon>
        <taxon>Mortierellomycetes</taxon>
        <taxon>Mortierellales</taxon>
        <taxon>Mortierellaceae</taxon>
        <taxon>Dissophora</taxon>
    </lineage>
</organism>
<dbReference type="SUPFAM" id="SSF52047">
    <property type="entry name" value="RNI-like"/>
    <property type="match status" value="1"/>
</dbReference>
<dbReference type="EMBL" id="JAAAIP010000439">
    <property type="protein sequence ID" value="KAG0317146.1"/>
    <property type="molecule type" value="Genomic_DNA"/>
</dbReference>
<gene>
    <name evidence="1" type="ORF">BGZ99_006460</name>
</gene>
<keyword evidence="2" id="KW-1185">Reference proteome</keyword>
<dbReference type="AlphaFoldDB" id="A0A9P6RGA3"/>
<dbReference type="InterPro" id="IPR032675">
    <property type="entry name" value="LRR_dom_sf"/>
</dbReference>
<reference evidence="1" key="1">
    <citation type="journal article" date="2020" name="Fungal Divers.">
        <title>Resolving the Mortierellaceae phylogeny through synthesis of multi-gene phylogenetics and phylogenomics.</title>
        <authorList>
            <person name="Vandepol N."/>
            <person name="Liber J."/>
            <person name="Desiro A."/>
            <person name="Na H."/>
            <person name="Kennedy M."/>
            <person name="Barry K."/>
            <person name="Grigoriev I.V."/>
            <person name="Miller A.N."/>
            <person name="O'Donnell K."/>
            <person name="Stajich J.E."/>
            <person name="Bonito G."/>
        </authorList>
    </citation>
    <scope>NUCLEOTIDE SEQUENCE</scope>
    <source>
        <strain evidence="1">REB-010B</strain>
    </source>
</reference>
<evidence type="ECO:0000313" key="1">
    <source>
        <dbReference type="EMBL" id="KAG0317146.1"/>
    </source>
</evidence>
<dbReference type="Proteomes" id="UP000738325">
    <property type="component" value="Unassembled WGS sequence"/>
</dbReference>
<comment type="caution">
    <text evidence="1">The sequence shown here is derived from an EMBL/GenBank/DDBJ whole genome shotgun (WGS) entry which is preliminary data.</text>
</comment>
<evidence type="ECO:0000313" key="2">
    <source>
        <dbReference type="Proteomes" id="UP000738325"/>
    </source>
</evidence>